<protein>
    <recommendedName>
        <fullName evidence="5">CCHC-type domain-containing protein</fullName>
    </recommendedName>
</protein>
<dbReference type="GO" id="GO:0004190">
    <property type="term" value="F:aspartic-type endopeptidase activity"/>
    <property type="evidence" value="ECO:0007669"/>
    <property type="project" value="InterPro"/>
</dbReference>
<dbReference type="EMBL" id="BMAW01105705">
    <property type="protein sequence ID" value="GFT20563.1"/>
    <property type="molecule type" value="Genomic_DNA"/>
</dbReference>
<name>A0A8X6NLV5_NEPPI</name>
<dbReference type="PANTHER" id="PTHR33223:SF6">
    <property type="entry name" value="CCHC-TYPE DOMAIN-CONTAINING PROTEIN"/>
    <property type="match status" value="1"/>
</dbReference>
<dbReference type="AlphaFoldDB" id="A0A8X6NLV5"/>
<feature type="compositionally biased region" description="Polar residues" evidence="2">
    <location>
        <begin position="297"/>
        <end position="308"/>
    </location>
</feature>
<feature type="coiled-coil region" evidence="1">
    <location>
        <begin position="198"/>
        <end position="232"/>
    </location>
</feature>
<keyword evidence="1" id="KW-0175">Coiled coil</keyword>
<sequence>MPNKSRKVNTNMAQNKLPIEIIPFFDGSKEQIENFFTQIKRVAKLNKWDFLTTQAILSARLNGPALTFFSTNPNCKNAKNIDEVETLFYDFFTEKTTEFQRKLNFHNIQYYSGENIKNFAHRLETAAEYMLAQAQTNEAKTITSSIILSKFITSLPLNFQRKLSSKNPSTLKEAINIAVKMQQNSETHTTCSMLLQPIKTVNSEKDSITQKLDELTNQIANLKTEQKTEVSQHISYRTPQQNTLPRHTVSCSFCGKPNHLMKDCWEFLRTIHTTPNQQQYSWPQQQSYWPRQQQQYHNRFQSRGSSHSNTGNYNRNTNYQQTYPKQIDSRNPNSKLIGDSLTNSPSHLDTQRNEELKHQTPHELIMNVNQQSPLPMIHVNIADEQLIFLIDSGSSISLIPGHIFDTMKHKIQHKSYLSRQCKIKSVNDSEINFSCCVDIPIHVNNKRLRQNFFITKDIASSTFQGLLGYDFLLRNRITLDLNSNTLKFSDTTIPVIHNNRQDNLRNVNNPNFSASLNAILETPTQVESKYVNISKSNINRTSKALLETPTHIKPIYSEYKQFQNVKYKPLLPTPKVHSTNNSNETHTVKTIRKIIIQPNETAYVNLRSTNINTLNSNTVLFQPKINQNHNIELHNSVNEIRADNTFTTLIRNIGSQNIHINKGANIGTISTEVTIEEQINEQSSVNAIQATADIIKKKDVKI</sequence>
<evidence type="ECO:0000256" key="1">
    <source>
        <dbReference type="SAM" id="Coils"/>
    </source>
</evidence>
<dbReference type="InterPro" id="IPR038269">
    <property type="entry name" value="SCAN_sf"/>
</dbReference>
<dbReference type="GO" id="GO:0006508">
    <property type="term" value="P:proteolysis"/>
    <property type="evidence" value="ECO:0007669"/>
    <property type="project" value="InterPro"/>
</dbReference>
<dbReference type="PROSITE" id="PS00141">
    <property type="entry name" value="ASP_PROTEASE"/>
    <property type="match status" value="1"/>
</dbReference>
<dbReference type="InterPro" id="IPR001969">
    <property type="entry name" value="Aspartic_peptidase_AS"/>
</dbReference>
<evidence type="ECO:0000313" key="3">
    <source>
        <dbReference type="EMBL" id="GFT20563.1"/>
    </source>
</evidence>
<evidence type="ECO:0000313" key="4">
    <source>
        <dbReference type="Proteomes" id="UP000887013"/>
    </source>
</evidence>
<evidence type="ECO:0008006" key="5">
    <source>
        <dbReference type="Google" id="ProtNLM"/>
    </source>
</evidence>
<keyword evidence="4" id="KW-1185">Reference proteome</keyword>
<feature type="compositionally biased region" description="Low complexity" evidence="2">
    <location>
        <begin position="277"/>
        <end position="296"/>
    </location>
</feature>
<organism evidence="3 4">
    <name type="scientific">Nephila pilipes</name>
    <name type="common">Giant wood spider</name>
    <name type="synonym">Nephila maculata</name>
    <dbReference type="NCBI Taxonomy" id="299642"/>
    <lineage>
        <taxon>Eukaryota</taxon>
        <taxon>Metazoa</taxon>
        <taxon>Ecdysozoa</taxon>
        <taxon>Arthropoda</taxon>
        <taxon>Chelicerata</taxon>
        <taxon>Arachnida</taxon>
        <taxon>Araneae</taxon>
        <taxon>Araneomorphae</taxon>
        <taxon>Entelegynae</taxon>
        <taxon>Araneoidea</taxon>
        <taxon>Nephilidae</taxon>
        <taxon>Nephila</taxon>
    </lineage>
</organism>
<evidence type="ECO:0000256" key="2">
    <source>
        <dbReference type="SAM" id="MobiDB-lite"/>
    </source>
</evidence>
<dbReference type="InterPro" id="IPR021109">
    <property type="entry name" value="Peptidase_aspartic_dom_sf"/>
</dbReference>
<dbReference type="CDD" id="cd00303">
    <property type="entry name" value="retropepsin_like"/>
    <property type="match status" value="1"/>
</dbReference>
<dbReference type="Gene3D" id="2.40.70.10">
    <property type="entry name" value="Acid Proteases"/>
    <property type="match status" value="1"/>
</dbReference>
<comment type="caution">
    <text evidence="3">The sequence shown here is derived from an EMBL/GenBank/DDBJ whole genome shotgun (WGS) entry which is preliminary data.</text>
</comment>
<accession>A0A8X6NLV5</accession>
<feature type="region of interest" description="Disordered" evidence="2">
    <location>
        <begin position="276"/>
        <end position="357"/>
    </location>
</feature>
<feature type="compositionally biased region" description="Polar residues" evidence="2">
    <location>
        <begin position="329"/>
        <end position="348"/>
    </location>
</feature>
<dbReference type="Proteomes" id="UP000887013">
    <property type="component" value="Unassembled WGS sequence"/>
</dbReference>
<dbReference type="Gene3D" id="1.10.4020.10">
    <property type="entry name" value="DNA breaking-rejoining enzymes"/>
    <property type="match status" value="1"/>
</dbReference>
<reference evidence="3" key="1">
    <citation type="submission" date="2020-08" db="EMBL/GenBank/DDBJ databases">
        <title>Multicomponent nature underlies the extraordinary mechanical properties of spider dragline silk.</title>
        <authorList>
            <person name="Kono N."/>
            <person name="Nakamura H."/>
            <person name="Mori M."/>
            <person name="Yoshida Y."/>
            <person name="Ohtoshi R."/>
            <person name="Malay A.D."/>
            <person name="Moran D.A.P."/>
            <person name="Tomita M."/>
            <person name="Numata K."/>
            <person name="Arakawa K."/>
        </authorList>
    </citation>
    <scope>NUCLEOTIDE SEQUENCE</scope>
</reference>
<dbReference type="PANTHER" id="PTHR33223">
    <property type="entry name" value="CCHC-TYPE DOMAIN-CONTAINING PROTEIN"/>
    <property type="match status" value="1"/>
</dbReference>
<gene>
    <name evidence="3" type="primary">AVEN_53053_1</name>
    <name evidence="3" type="ORF">NPIL_109941</name>
</gene>
<proteinExistence type="predicted"/>
<dbReference type="OrthoDB" id="8052391at2759"/>
<feature type="compositionally biased region" description="Low complexity" evidence="2">
    <location>
        <begin position="309"/>
        <end position="323"/>
    </location>
</feature>
<dbReference type="SUPFAM" id="SSF50630">
    <property type="entry name" value="Acid proteases"/>
    <property type="match status" value="1"/>
</dbReference>